<evidence type="ECO:0000313" key="7">
    <source>
        <dbReference type="EMBL" id="GGK21448.1"/>
    </source>
</evidence>
<keyword evidence="3" id="KW-0472">Membrane</keyword>
<feature type="signal peptide" evidence="6">
    <location>
        <begin position="1"/>
        <end position="27"/>
    </location>
</feature>
<gene>
    <name evidence="7" type="ORF">GCM10011583_61800</name>
</gene>
<protein>
    <submittedName>
        <fullName evidence="7">Sugar-binding protein</fullName>
    </submittedName>
</protein>
<dbReference type="CDD" id="cd13585">
    <property type="entry name" value="PBP2_TMBP_like"/>
    <property type="match status" value="1"/>
</dbReference>
<proteinExistence type="predicted"/>
<dbReference type="Gene3D" id="3.40.190.10">
    <property type="entry name" value="Periplasmic binding protein-like II"/>
    <property type="match status" value="1"/>
</dbReference>
<evidence type="ECO:0000256" key="2">
    <source>
        <dbReference type="ARBA" id="ARBA00022729"/>
    </source>
</evidence>
<keyword evidence="4" id="KW-0564">Palmitate</keyword>
<keyword evidence="1" id="KW-1003">Cell membrane</keyword>
<evidence type="ECO:0000256" key="4">
    <source>
        <dbReference type="ARBA" id="ARBA00023139"/>
    </source>
</evidence>
<keyword evidence="8" id="KW-1185">Reference proteome</keyword>
<name>A0ABQ2ETE7_9ACTN</name>
<dbReference type="Pfam" id="PF01547">
    <property type="entry name" value="SBP_bac_1"/>
    <property type="match status" value="1"/>
</dbReference>
<evidence type="ECO:0000256" key="1">
    <source>
        <dbReference type="ARBA" id="ARBA00022475"/>
    </source>
</evidence>
<dbReference type="PANTHER" id="PTHR43649:SF33">
    <property type="entry name" value="POLYGALACTURONAN_RHAMNOGALACTURONAN-BINDING PROTEIN YTCQ"/>
    <property type="match status" value="1"/>
</dbReference>
<comment type="caution">
    <text evidence="7">The sequence shown here is derived from an EMBL/GenBank/DDBJ whole genome shotgun (WGS) entry which is preliminary data.</text>
</comment>
<dbReference type="InterPro" id="IPR006059">
    <property type="entry name" value="SBP"/>
</dbReference>
<sequence length="445" mass="47167">MKNSKTYRGRTVATVSVAAVLALTATACGDDGSGGSGTEGSGKGEITFWDNNGGPRTAVWTEIIKDFEAKNPDIKVKYVPIPIADVQSKYDTAIAGGGLPDVGGVGTAYLSNMVSQEALEPVGDRIKDSALNGKLVEAMVESVKDAGGRGEEIYSVPTSANNGALWYRTDLFEAAGLDTPDTWAKFYEAADKLTDADNNKFGFTIRGGAGSIAPAIDAAYGQSGITDFWDGDRTTLNDPKNVAALEKYTALFKKTTPAADVNNDFTKMVAQWDTGTIGMLSHNLGSYQDHLKALGKDKFAGIPNPIGDGGTRVQVSNPVDGLGLFKSSENKTAAWKFIEFAASHASNSKWNESAGAIPANTEAARDPWISATEPTALAAKSLTDGSTKIVELPYYLPDWNNISKADNEPEFQKLLLGKVTAKAFLDKLAGELNAAQAEWKERGNG</sequence>
<dbReference type="PANTHER" id="PTHR43649">
    <property type="entry name" value="ARABINOSE-BINDING PROTEIN-RELATED"/>
    <property type="match status" value="1"/>
</dbReference>
<evidence type="ECO:0000256" key="6">
    <source>
        <dbReference type="SAM" id="SignalP"/>
    </source>
</evidence>
<evidence type="ECO:0000313" key="8">
    <source>
        <dbReference type="Proteomes" id="UP000660265"/>
    </source>
</evidence>
<dbReference type="PROSITE" id="PS51257">
    <property type="entry name" value="PROKAR_LIPOPROTEIN"/>
    <property type="match status" value="1"/>
</dbReference>
<dbReference type="InterPro" id="IPR050490">
    <property type="entry name" value="Bact_solute-bd_prot1"/>
</dbReference>
<organism evidence="7 8">
    <name type="scientific">Streptomyces camponoticapitis</name>
    <dbReference type="NCBI Taxonomy" id="1616125"/>
    <lineage>
        <taxon>Bacteria</taxon>
        <taxon>Bacillati</taxon>
        <taxon>Actinomycetota</taxon>
        <taxon>Actinomycetes</taxon>
        <taxon>Kitasatosporales</taxon>
        <taxon>Streptomycetaceae</taxon>
        <taxon>Streptomyces</taxon>
    </lineage>
</organism>
<feature type="chain" id="PRO_5047399763" evidence="6">
    <location>
        <begin position="28"/>
        <end position="445"/>
    </location>
</feature>
<evidence type="ECO:0000256" key="5">
    <source>
        <dbReference type="ARBA" id="ARBA00023288"/>
    </source>
</evidence>
<dbReference type="EMBL" id="BMMV01000026">
    <property type="protein sequence ID" value="GGK21448.1"/>
    <property type="molecule type" value="Genomic_DNA"/>
</dbReference>
<reference evidence="8" key="1">
    <citation type="journal article" date="2019" name="Int. J. Syst. Evol. Microbiol.">
        <title>The Global Catalogue of Microorganisms (GCM) 10K type strain sequencing project: providing services to taxonomists for standard genome sequencing and annotation.</title>
        <authorList>
            <consortium name="The Broad Institute Genomics Platform"/>
            <consortium name="The Broad Institute Genome Sequencing Center for Infectious Disease"/>
            <person name="Wu L."/>
            <person name="Ma J."/>
        </authorList>
    </citation>
    <scope>NUCLEOTIDE SEQUENCE [LARGE SCALE GENOMIC DNA]</scope>
    <source>
        <strain evidence="8">CGMCC 4.7275</strain>
    </source>
</reference>
<evidence type="ECO:0000256" key="3">
    <source>
        <dbReference type="ARBA" id="ARBA00023136"/>
    </source>
</evidence>
<keyword evidence="2 6" id="KW-0732">Signal</keyword>
<dbReference type="RefSeq" id="WP_189110878.1">
    <property type="nucleotide sequence ID" value="NZ_BMMV01000026.1"/>
</dbReference>
<keyword evidence="5" id="KW-0449">Lipoprotein</keyword>
<dbReference type="SUPFAM" id="SSF53850">
    <property type="entry name" value="Periplasmic binding protein-like II"/>
    <property type="match status" value="1"/>
</dbReference>
<accession>A0ABQ2ETE7</accession>
<dbReference type="Proteomes" id="UP000660265">
    <property type="component" value="Unassembled WGS sequence"/>
</dbReference>